<dbReference type="FunFam" id="3.40.50.300:FF:000298">
    <property type="entry name" value="ATP-binding cassette sub-family A member 12"/>
    <property type="match status" value="1"/>
</dbReference>
<dbReference type="Proteomes" id="UP000472269">
    <property type="component" value="Unplaced"/>
</dbReference>
<sequence length="4057" mass="461571">MGHAVHQFKALFWKNWLCRVRQPILSLSEILWPCVLFLILAAIRLQEPPKYKENCYLEARDLPSRGLYPFMQTLFCNVGSRCKNTSYTTQKNNRRFTGPDLDFMKEIEELAKGFIETTEKAMALEKLWEENSKFSVYFLHIKMDLNEAEEMISRAENLYKQPYFWNLLHSLPRLELNTFYTEDELAAIAQFLKVIENTLASLKDLAMMPLGQSFYEAVKTTLNLTVSFLSGFQYNLSLGDILWNPHAVRAELESKFKFDHLHILIHFLCPCQIPTGDTLEQFVCSALSSMSEDEASKENNREACISARHEAKLYLVHAVSKLRLYAQVFEQWFSSSGLSQKLLLEPERIIADLMSQFLDDREVREYAVFLCCTSFDCRILHLERMQSVLQDVPQWPVMERLLLVDGAMRNVIAQYLYFTEGKAAWWLLVNSTQMTPCFLCHFRINNTLEEILFASEGDSYWKDLTAFASWMCKVAQYLNEEAGSTGGQAGEERATVQHSPYSGGSLILTSFKEFLKREGNLRISGGKEVDHLLYLVEVIEEIAMLDFSASSNQSLIENVLNKTIIWMNNVAEEKEFATNFSFAVSELHNELRKKFLTLQRFRTKEKRDVFWHIVKIVLYEINSRLSRLSQVEKDEVLETLSRIIFSITENKMHNRSMLLLQNILTDRAELSIAALNSLKHLSENFLRNLYEVRSLTDDHVNVSFSTIHGASNASSLLLSNATFIYKVQELGEIMHDFFKNIKKLNSYSEASLVPILFSLYQNDDLVLNIENNSTLFTFLYEISKDILSFQVWNGFQDRDGVFDFLSETFDLLWNFTSKSLCEKLLIIYNYTEFQAQSLAQKGKKEMQVVYSTLSSLKTLFIDEEIQTAAACYLEQFLDISPECLVNNGCTDFYLSNTTSVDHSAEVYDLLLIPLDSVLSNITNLGDQLSVSSALHCTFTWLQTWTEIFEEVSKVLNLNSTYFVYVRNDLTDLSESLLNSTHDELCNNTATVFIETTTAALNLIKIIFEGGGDLNDWKDFEAFLANLQLVFDSADITNLLKSNSLESVLEMLGVMITELQKSILKVVNGEFLNSWLDTFISGGSEREDRGAGVFSVGNSLSTILKLSQKELEIILTEIKDTTAVFKSVLQGKYMVCMSIFQNITKLILDNTLKDISHLQTNFSSHLNSFLNFYSTVDEAEDCNRWIHGLSNLSEKYKSPSHLERAKHILFLLKSLGNIETDAKLVNVMDFVNLIFNLILPECSLNGSDVICVNVYFNFMAKTLKFILPEFYVEDDISVLEFIFTLLNNSGGQIRMVVNDLVGHLWYTSNRTHFSQSIHGFNRTLRMFLNSFYHVPLSSVELLIQPFLHEKNTSLLEFFQYVISELDSDLQGEHKTFLQKLIKTATLNIELVRRALKIFKSSSFTGFPLRDDKEFLKHVVALMQNTRNMDVEFLISQFKQVQRSLDNFFKNIKALYIENSEFGMLTDWWDAFENSSCNWNLTGLWKITQVFEHNELYNVEEMFHLLLDVISLTERLAHGNITEALSEVYAFILTQEAKMPMFTEEEFSNQVESLLTILETLMDMSDEPAEASICFSTAFCWTLTTATPQSDPTFKPCEFVYKNSTLSYNAVIEIIKELKLITLEDSSSCTMEEFQMDVARNLTCFFNQIKEWSSILLKFSELHHVNGSVLKELIDFWNELSLYTVPLQVNNTYSINCSSTPKRQVALQIIETLSSMPEAEIEMAKGILEELDDLYDGLSWNRHSRTSLLRTVLANVKNMTSEISGLLDTEAVLSFLSVIQPLMTLSSVGNQTYSMLMILSALNGNSNLSDNFENFWFPVVTSIEDLLVNFNVTHLLAVIDQEFKLLRLATGHSSSMDLDVLIQQFNTSSIDAMLRNFEDIQEIVTSFLCECNNENYSKIMHALILLMANENSSNDLLLVVEDIIDFLELFQNKSKEDYTAILFVDGHLSREKSNNIHTANSVLINCLLHIIADPTIIEEALHTNNTKCEIVDLLDSFFDTSHYREVSTQSENKTLEIMQKILQIFLSTTEHDRNKICKDGLANYLLLSVVEGIALLQDHYQDIERMWLSFNKEDCESMAYINQKLSNILENFLKALENTSNDSCECQLILGNIQRHLVVDNLELQLSENQVASFLSNFNLLNDMKVKECVQNLTQLRLDIGSSVNISEEIINTILEASISHSKVFYSAFVVALTGRCDEEVLSLLLNLPENSKTSLVVEELCSLPALDLYTMFVLITQNLNLRHIIYKIQIPTEIGNVLNMLLDVVSSISSLLNKAHHVMENLPVFLQGIQNIGMLDISALQQVCVCGQFRSSAVGSLESAIKAVCKEESSFFSNANLFLDMPRIMGLLEGNMAKYGIPEDSTPFCLKLYQEILQSSNGALLWTFLKPLLHGKILYNSNINMIDLVMEKANFTFGFVENLKTYSETWLRMSEVFKSSGNVLMVSRLQVGELWDGFLFSNYFLICFLILETMMNKMLNSSASKQIDLLSQLVVNISSCVLLDRFQPFDSVEKLEEKAHELMQQNMLLASIIFDTPKNKTQVSSNLLPRHISYTIRTSVLYSMRTDLIKNPVWKSHPQKLPADGFKYNHIFIPLQDMIERAIISAQTGTDTLEPAIQVQAMPYPCHTSDLFLNNIGFFFPLMMMLTWMISVAGMVRKLVYEREINLEEYMKTMGVHPAIHFFAWFLENVIVLTISSCALAIILKASGIFAYSNGFLIFLFLLDFGVTVIMLSYFLGVFFSSADTAAMCASLVYMISFLPYIVLLALQNQLSFVKQIIMCLLSTTAFGQGVFFITFFEGQEIGIQWNNVHQSMAQGGYMTFGWICWMMFFDSILYSIGGWYFSNIIPGKFGLKNRWYFPFTVSYWKNLCGAERRKRHYLNSNMFFFNENFQEKELGEEGGRGGTPTVGVMLLSLTKEHMDGQKAAVKDLSLSFHRGQITALLGPNGAGKTTVISLLTGLYPPSSGTIIINGKDIRTDLAAIRTELGVCPQYDVLFNILTVREHLLLYGSVKAPGWTREQLNQQVTLEDVDLSQHQYKPVGALSGGMKRRLSIAISFIGNSKTVVLDEPTSGVDPCSRRSIWDVLLKYKAGCTLIFTTHHLDEAEVLSDRIAILQRGQLRCCGSPSYLRETYGQGHSLTLIKKPSVFEIQDPKHIVQVTSLVQTHIPEAFLKENSGTELTYVIPERADKTSFKGLFQALDQSLHHLHVTGYGISDTTLEEVHLVFLCWGFLSYSDISFTGASSVCGAHLVLAQIVAFLMKRFHHARRDWRGSLSNALLPVLFVALAMALFSVKPLAIDYPSLKLTPRLYDNAESFFRKNNSCWQMESTSPQDSCGCMCPSFNTSAPYMKNKKGHILYNLSGFIVEEYLVRPSNKARYGGWSFGGRKEFELQEKKLNNTKSKPLAKVWYNQKGFHSLPSYLNELNNLILWLNLPPSVDWRQYGITLYSQPYGGALLDEDKIMENVRQCGVALCIMLGFSILTASIGSAIVKDRVSGTKRLQHITGLGYKTYWLANFCCDMLFYMVPVTLCVGVISAFQLSAFTFRKNLAATVLLLILFGYATLPWMYLVSRFFSSSDAAFVSYISLNFVFGLCTMLVTLLPRLLAIISKAQSFQNIYNILKWAFIVFPQFCLGQGLIELSYNQIKFDLTSNFGIDSYVSPFEMNFLGWIFVEMALQGSLLLLLRLFLHWDLLQKSRCHSSEDVDVEMERQRLFYGRTGNDVLLLYNLRKCFGGFSKNTTAVESISLGIRRGECFGLLGTNGAGKSTTFKMLTGDIIPSAGRAVIRTPTGSEMDVLSASSEGVLIGYCPQQDALDELLTGWEHLYYYCTLRGIPKQDICKVAEDLVNRLHLNAHADKLVRTYSAGTKRKLSTAVALVGKPQILLLDEPSSGMDPCSKRYLWKTILKEVQDGCAAVLTSHSMEECEALCTRLAIMVNGSFKCLGSPQHIKNRFGDGYFVKVWLSKEISYRRMILDCLQLHFPGTQFKGQHLNLLEYHVPRSQGCLAELFRVLENHKAFLQIKHYSISQTTLEQVFFVVLFFFSLFFFSFNLNMLCIQTNLSVVRSV</sequence>
<gene>
    <name evidence="14" type="primary">ABCA13</name>
</gene>
<dbReference type="GO" id="GO:0016887">
    <property type="term" value="F:ATP hydrolysis activity"/>
    <property type="evidence" value="ECO:0007669"/>
    <property type="project" value="InterPro"/>
</dbReference>
<keyword evidence="2" id="KW-0813">Transport</keyword>
<keyword evidence="10 12" id="KW-0472">Membrane</keyword>
<dbReference type="Pfam" id="PF12698">
    <property type="entry name" value="ABC2_membrane_3"/>
    <property type="match status" value="2"/>
</dbReference>
<evidence type="ECO:0000256" key="1">
    <source>
        <dbReference type="ARBA" id="ARBA00004439"/>
    </source>
</evidence>
<dbReference type="PROSITE" id="PS50893">
    <property type="entry name" value="ABC_TRANSPORTER_2"/>
    <property type="match status" value="2"/>
</dbReference>
<feature type="transmembrane region" description="Helical" evidence="12">
    <location>
        <begin position="4025"/>
        <end position="4045"/>
    </location>
</feature>
<evidence type="ECO:0000313" key="14">
    <source>
        <dbReference type="Ensembl" id="ENSACUP00000016402.1"/>
    </source>
</evidence>
<feature type="transmembrane region" description="Helical" evidence="12">
    <location>
        <begin position="3573"/>
        <end position="3600"/>
    </location>
</feature>
<feature type="transmembrane region" description="Helical" evidence="12">
    <location>
        <begin position="2772"/>
        <end position="2792"/>
    </location>
</feature>
<feature type="transmembrane region" description="Helical" evidence="12">
    <location>
        <begin position="2675"/>
        <end position="2699"/>
    </location>
</feature>
<dbReference type="PANTHER" id="PTHR19229">
    <property type="entry name" value="ATP-BINDING CASSETTE TRANSPORTER SUBFAMILY A ABCA"/>
    <property type="match status" value="1"/>
</dbReference>
<evidence type="ECO:0000256" key="5">
    <source>
        <dbReference type="ARBA" id="ARBA00022741"/>
    </source>
</evidence>
<feature type="domain" description="ABC transporter" evidence="13">
    <location>
        <begin position="2904"/>
        <end position="3135"/>
    </location>
</feature>
<dbReference type="InterPro" id="IPR056264">
    <property type="entry name" value="R2_ABCA1-4-like"/>
</dbReference>
<keyword evidence="3 12" id="KW-0812">Transmembrane</keyword>
<dbReference type="InterPro" id="IPR017871">
    <property type="entry name" value="ABC_transporter-like_CS"/>
</dbReference>
<keyword evidence="11" id="KW-0968">Cytoplasmic vesicle</keyword>
<dbReference type="Ensembl" id="ENSACUT00000017483.1">
    <property type="protein sequence ID" value="ENSACUP00000016402.1"/>
    <property type="gene ID" value="ENSACUG00000010976.1"/>
</dbReference>
<organism evidence="14 15">
    <name type="scientific">Athene cunicularia</name>
    <name type="common">Burrowing owl</name>
    <name type="synonym">Speotyto cunicularia</name>
    <dbReference type="NCBI Taxonomy" id="194338"/>
    <lineage>
        <taxon>Eukaryota</taxon>
        <taxon>Metazoa</taxon>
        <taxon>Chordata</taxon>
        <taxon>Craniata</taxon>
        <taxon>Vertebrata</taxon>
        <taxon>Euteleostomi</taxon>
        <taxon>Archelosauria</taxon>
        <taxon>Archosauria</taxon>
        <taxon>Dinosauria</taxon>
        <taxon>Saurischia</taxon>
        <taxon>Theropoda</taxon>
        <taxon>Coelurosauria</taxon>
        <taxon>Aves</taxon>
        <taxon>Neognathae</taxon>
        <taxon>Neoaves</taxon>
        <taxon>Telluraves</taxon>
        <taxon>Strigiformes</taxon>
        <taxon>Strigidae</taxon>
        <taxon>Athene</taxon>
    </lineage>
</organism>
<keyword evidence="4" id="KW-0677">Repeat</keyword>
<evidence type="ECO:0000256" key="7">
    <source>
        <dbReference type="ARBA" id="ARBA00022967"/>
    </source>
</evidence>
<name>A0A663MY12_ATHCN</name>
<dbReference type="InterPro" id="IPR003593">
    <property type="entry name" value="AAA+_ATPase"/>
</dbReference>
<reference evidence="14" key="1">
    <citation type="submission" date="2025-08" db="UniProtKB">
        <authorList>
            <consortium name="Ensembl"/>
        </authorList>
    </citation>
    <scope>IDENTIFICATION</scope>
</reference>
<dbReference type="InterPro" id="IPR027417">
    <property type="entry name" value="P-loop_NTPase"/>
</dbReference>
<evidence type="ECO:0000259" key="13">
    <source>
        <dbReference type="PROSITE" id="PS50893"/>
    </source>
</evidence>
<dbReference type="GO" id="GO:0032376">
    <property type="term" value="P:positive regulation of cholesterol transport"/>
    <property type="evidence" value="ECO:0007669"/>
    <property type="project" value="UniProtKB-ARBA"/>
</dbReference>
<evidence type="ECO:0000256" key="12">
    <source>
        <dbReference type="SAM" id="Phobius"/>
    </source>
</evidence>
<dbReference type="Pfam" id="PF00005">
    <property type="entry name" value="ABC_tran"/>
    <property type="match status" value="2"/>
</dbReference>
<dbReference type="PROSITE" id="PS00211">
    <property type="entry name" value="ABC_TRANSPORTER_1"/>
    <property type="match status" value="1"/>
</dbReference>
<feature type="transmembrane region" description="Helical" evidence="12">
    <location>
        <begin position="2812"/>
        <end position="2837"/>
    </location>
</feature>
<keyword evidence="9" id="KW-0445">Lipid transport</keyword>
<dbReference type="GO" id="GO:0030659">
    <property type="term" value="C:cytoplasmic vesicle membrane"/>
    <property type="evidence" value="ECO:0007669"/>
    <property type="project" value="UniProtKB-SubCell"/>
</dbReference>
<evidence type="ECO:0000313" key="15">
    <source>
        <dbReference type="Proteomes" id="UP000472269"/>
    </source>
</evidence>
<feature type="transmembrane region" description="Helical" evidence="12">
    <location>
        <begin position="3230"/>
        <end position="3250"/>
    </location>
</feature>
<dbReference type="Gene3D" id="3.40.50.300">
    <property type="entry name" value="P-loop containing nucleotide triphosphate hydrolases"/>
    <property type="match status" value="2"/>
</dbReference>
<protein>
    <submittedName>
        <fullName evidence="14">ATP binding cassette subfamily A member 13</fullName>
    </submittedName>
</protein>
<reference evidence="14" key="2">
    <citation type="submission" date="2025-09" db="UniProtKB">
        <authorList>
            <consortium name="Ensembl"/>
        </authorList>
    </citation>
    <scope>IDENTIFICATION</scope>
</reference>
<keyword evidence="15" id="KW-1185">Reference proteome</keyword>
<feature type="transmembrane region" description="Helical" evidence="12">
    <location>
        <begin position="3270"/>
        <end position="3291"/>
    </location>
</feature>
<feature type="transmembrane region" description="Helical" evidence="12">
    <location>
        <begin position="2449"/>
        <end position="2466"/>
    </location>
</feature>
<dbReference type="SMART" id="SM00382">
    <property type="entry name" value="AAA"/>
    <property type="match status" value="2"/>
</dbReference>
<feature type="transmembrane region" description="Helical" evidence="12">
    <location>
        <begin position="3658"/>
        <end position="3680"/>
    </location>
</feature>
<evidence type="ECO:0000256" key="9">
    <source>
        <dbReference type="ARBA" id="ARBA00023055"/>
    </source>
</evidence>
<evidence type="ECO:0000256" key="10">
    <source>
        <dbReference type="ARBA" id="ARBA00023136"/>
    </source>
</evidence>
<accession>A0A663MY12</accession>
<evidence type="ECO:0000256" key="3">
    <source>
        <dbReference type="ARBA" id="ARBA00022692"/>
    </source>
</evidence>
<dbReference type="InterPro" id="IPR003439">
    <property type="entry name" value="ABC_transporter-like_ATP-bd"/>
</dbReference>
<feature type="transmembrane region" description="Helical" evidence="12">
    <location>
        <begin position="3612"/>
        <end position="3630"/>
    </location>
</feature>
<dbReference type="FunFam" id="3.40.50.300:FF:000689">
    <property type="entry name" value="ATP binding cassette subfamily A member 12"/>
    <property type="match status" value="1"/>
</dbReference>
<keyword evidence="7" id="KW-1278">Translocase</keyword>
<dbReference type="GO" id="GO:0005319">
    <property type="term" value="F:lipid transporter activity"/>
    <property type="evidence" value="ECO:0007669"/>
    <property type="project" value="TreeGrafter"/>
</dbReference>
<evidence type="ECO:0000256" key="2">
    <source>
        <dbReference type="ARBA" id="ARBA00022448"/>
    </source>
</evidence>
<feature type="transmembrane region" description="Helical" evidence="12">
    <location>
        <begin position="2633"/>
        <end position="2655"/>
    </location>
</feature>
<keyword evidence="5" id="KW-0547">Nucleotide-binding</keyword>
<comment type="subcellular location">
    <subcellularLocation>
        <location evidence="1">Cytoplasmic vesicle membrane</location>
        <topology evidence="1">Multi-pass membrane protein</topology>
    </subcellularLocation>
</comment>
<proteinExistence type="predicted"/>
<dbReference type="InterPro" id="IPR026082">
    <property type="entry name" value="ABCA"/>
</dbReference>
<evidence type="ECO:0000256" key="11">
    <source>
        <dbReference type="ARBA" id="ARBA00023329"/>
    </source>
</evidence>
<dbReference type="CDD" id="cd03263">
    <property type="entry name" value="ABC_subfamily_A"/>
    <property type="match status" value="2"/>
</dbReference>
<dbReference type="Pfam" id="PF23321">
    <property type="entry name" value="R1_ABCA1"/>
    <property type="match status" value="1"/>
</dbReference>
<feature type="transmembrane region" description="Helical" evidence="12">
    <location>
        <begin position="3541"/>
        <end position="3561"/>
    </location>
</feature>
<dbReference type="InterPro" id="IPR013525">
    <property type="entry name" value="ABC2_TM"/>
</dbReference>
<evidence type="ECO:0000256" key="6">
    <source>
        <dbReference type="ARBA" id="ARBA00022840"/>
    </source>
</evidence>
<feature type="transmembrane region" description="Helical" evidence="12">
    <location>
        <begin position="3463"/>
        <end position="3483"/>
    </location>
</feature>
<evidence type="ECO:0000256" key="8">
    <source>
        <dbReference type="ARBA" id="ARBA00022989"/>
    </source>
</evidence>
<dbReference type="GO" id="GO:0140359">
    <property type="term" value="F:ABC-type transporter activity"/>
    <property type="evidence" value="ECO:0007669"/>
    <property type="project" value="InterPro"/>
</dbReference>
<dbReference type="GO" id="GO:0005524">
    <property type="term" value="F:ATP binding"/>
    <property type="evidence" value="ECO:0007669"/>
    <property type="project" value="UniProtKB-KW"/>
</dbReference>
<feature type="transmembrane region" description="Helical" evidence="12">
    <location>
        <begin position="2740"/>
        <end position="2760"/>
    </location>
</feature>
<feature type="transmembrane region" description="Helical" evidence="12">
    <location>
        <begin position="2711"/>
        <end position="2734"/>
    </location>
</feature>
<keyword evidence="8 12" id="KW-1133">Transmembrane helix</keyword>
<feature type="domain" description="ABC transporter" evidence="13">
    <location>
        <begin position="3715"/>
        <end position="3953"/>
    </location>
</feature>
<evidence type="ECO:0000256" key="4">
    <source>
        <dbReference type="ARBA" id="ARBA00022737"/>
    </source>
</evidence>
<dbReference type="SUPFAM" id="SSF52540">
    <property type="entry name" value="P-loop containing nucleoside triphosphate hydrolases"/>
    <property type="match status" value="2"/>
</dbReference>
<feature type="transmembrane region" description="Helical" evidence="12">
    <location>
        <begin position="3503"/>
        <end position="3529"/>
    </location>
</feature>
<keyword evidence="6" id="KW-0067">ATP-binding</keyword>
<dbReference type="PANTHER" id="PTHR19229:SF113">
    <property type="entry name" value="ATP-BINDING CASSETTE SUB-FAMILY A MEMBER 13"/>
    <property type="match status" value="1"/>
</dbReference>